<proteinExistence type="predicted"/>
<accession>A0A250XFE0</accession>
<feature type="region of interest" description="Disordered" evidence="1">
    <location>
        <begin position="304"/>
        <end position="327"/>
    </location>
</feature>
<dbReference type="Proteomes" id="UP000232323">
    <property type="component" value="Unassembled WGS sequence"/>
</dbReference>
<reference evidence="2 3" key="1">
    <citation type="submission" date="2017-08" db="EMBL/GenBank/DDBJ databases">
        <title>Acidophilic green algal genome provides insights into adaptation to an acidic environment.</title>
        <authorList>
            <person name="Hirooka S."/>
            <person name="Hirose Y."/>
            <person name="Kanesaki Y."/>
            <person name="Higuchi S."/>
            <person name="Fujiwara T."/>
            <person name="Onuma R."/>
            <person name="Era A."/>
            <person name="Ohbayashi R."/>
            <person name="Uzuka A."/>
            <person name="Nozaki H."/>
            <person name="Yoshikawa H."/>
            <person name="Miyagishima S.Y."/>
        </authorList>
    </citation>
    <scope>NUCLEOTIDE SEQUENCE [LARGE SCALE GENOMIC DNA]</scope>
    <source>
        <strain evidence="2 3">NIES-2499</strain>
    </source>
</reference>
<organism evidence="2 3">
    <name type="scientific">Chlamydomonas eustigma</name>
    <dbReference type="NCBI Taxonomy" id="1157962"/>
    <lineage>
        <taxon>Eukaryota</taxon>
        <taxon>Viridiplantae</taxon>
        <taxon>Chlorophyta</taxon>
        <taxon>core chlorophytes</taxon>
        <taxon>Chlorophyceae</taxon>
        <taxon>CS clade</taxon>
        <taxon>Chlamydomonadales</taxon>
        <taxon>Chlamydomonadaceae</taxon>
        <taxon>Chlamydomonas</taxon>
    </lineage>
</organism>
<evidence type="ECO:0000256" key="1">
    <source>
        <dbReference type="SAM" id="MobiDB-lite"/>
    </source>
</evidence>
<gene>
    <name evidence="2" type="ORF">CEUSTIGMA_g9201.t1</name>
</gene>
<feature type="compositionally biased region" description="Polar residues" evidence="1">
    <location>
        <begin position="318"/>
        <end position="327"/>
    </location>
</feature>
<comment type="caution">
    <text evidence="2">The sequence shown here is derived from an EMBL/GenBank/DDBJ whole genome shotgun (WGS) entry which is preliminary data.</text>
</comment>
<sequence>MFMGQRSYLHRLIPTLLSGMALRKLTGSRGKKQFRAYSREFAPSRGTSQVVHGVQERETEELVKLYMESRKGRQVIVLLLRQLANQAVKREVLTSSEYAAIEFNIRDALKHASDAIIMKSQPAPYGFYLICSGFVQGCDQIASQFDDPYDMMPLDDIFGTYADDINRTEKDAKGALEAVERAFNVKESEDLGAVAKDDMTPHQPAVCCDIPVAEAPALSQHKWSTLPTYTDTVSVDNPDVQGILVPTNSGSDNQLLPSGVPTSVSLNPLVMSGQAQPVLNAVLQPIAEGGRTLNRQWKSIAQAQSEASEPPYAPPATVLNSPAVQKL</sequence>
<name>A0A250XFE0_9CHLO</name>
<protein>
    <submittedName>
        <fullName evidence="2">Uncharacterized protein</fullName>
    </submittedName>
</protein>
<keyword evidence="3" id="KW-1185">Reference proteome</keyword>
<dbReference type="EMBL" id="BEGY01000070">
    <property type="protein sequence ID" value="GAX81773.1"/>
    <property type="molecule type" value="Genomic_DNA"/>
</dbReference>
<evidence type="ECO:0000313" key="3">
    <source>
        <dbReference type="Proteomes" id="UP000232323"/>
    </source>
</evidence>
<evidence type="ECO:0000313" key="2">
    <source>
        <dbReference type="EMBL" id="GAX81773.1"/>
    </source>
</evidence>
<dbReference type="AlphaFoldDB" id="A0A250XFE0"/>